<dbReference type="AlphaFoldDB" id="A0A7J4XPF6"/>
<dbReference type="GO" id="GO:0046872">
    <property type="term" value="F:metal ion binding"/>
    <property type="evidence" value="ECO:0007669"/>
    <property type="project" value="UniProtKB-KW"/>
</dbReference>
<protein>
    <submittedName>
        <fullName evidence="5">T9SS type A sorting domain-containing protein</fullName>
    </submittedName>
</protein>
<keyword evidence="1" id="KW-0479">Metal-binding</keyword>
<dbReference type="SUPFAM" id="SSF51126">
    <property type="entry name" value="Pectin lyase-like"/>
    <property type="match status" value="1"/>
</dbReference>
<dbReference type="InterPro" id="IPR013783">
    <property type="entry name" value="Ig-like_fold"/>
</dbReference>
<proteinExistence type="predicted"/>
<dbReference type="NCBIfam" id="TIGR04183">
    <property type="entry name" value="Por_Secre_tail"/>
    <property type="match status" value="1"/>
</dbReference>
<dbReference type="InterPro" id="IPR052063">
    <property type="entry name" value="Polysaccharide_Lyase_1"/>
</dbReference>
<feature type="chain" id="PRO_5029911802" evidence="3">
    <location>
        <begin position="20"/>
        <end position="924"/>
    </location>
</feature>
<comment type="caution">
    <text evidence="5">The sequence shown here is derived from an EMBL/GenBank/DDBJ whole genome shotgun (WGS) entry which is preliminary data.</text>
</comment>
<dbReference type="PANTHER" id="PTHR42970">
    <property type="entry name" value="PECTATE LYASE C-RELATED"/>
    <property type="match status" value="1"/>
</dbReference>
<dbReference type="Gene3D" id="2.160.20.10">
    <property type="entry name" value="Single-stranded right-handed beta-helix, Pectin lyase-like"/>
    <property type="match status" value="1"/>
</dbReference>
<evidence type="ECO:0000256" key="3">
    <source>
        <dbReference type="SAM" id="SignalP"/>
    </source>
</evidence>
<dbReference type="EMBL" id="VWMK01000001">
    <property type="protein sequence ID" value="KAA3770640.1"/>
    <property type="molecule type" value="Genomic_DNA"/>
</dbReference>
<dbReference type="Proteomes" id="UP000422221">
    <property type="component" value="Unassembled WGS sequence"/>
</dbReference>
<name>A0A7J4XPF6_9BACE</name>
<sequence length="924" mass="101032">MKNRFTLFAMLLISTGILAQSPVKVDFDKDERALDEVHEPGYESWVITNCVDTTKVINGIKITMANGKESDGASLKSHWHKVGIQAPYYARLVSDGLTVNGGDMYAEIDMTIEGLAPGSHSLLTYHNTLDSPDDKTFGMIDVFVNGELKVEGLMQSNRVLSTYDAATAYVTFDVKENEPVVVTFRSNEDSPSDASWNIVINGFCLDVPDAGKQAKSPFPADRDLHAEVENGNCTLKWTAAQSAVLHDVYLGTDLNLVTNADKTSSCYKASQTNTTFDCTNLYSMNTYYWRVDEVEEDGTVTKGEVWSFMPCQLAFPGAEGYGRYARGGRGGKVVYVTNLNDAGPGSFREAVTNGSGPRTVLFAVSGIVRLESRIMSNEQITIAGQTAPGKGVCFRAAPIGINSESVCRFLRIRLGGGTTYDGLGMAGTNHSIVDHCSVSWTIDEAFSSRGAKNLTLQRTLISEALNCAGHQNYPAGTEHGYAGTISGQTGSFHHNLLAHCNGRNWSVGDAIDGSGTWVSKLDVFNNVVYNYGSRATDGEVHKLNFVNNYYKKGAATTVGHILKLEIKGFGAGTEQAYYSGNIIEDKNGDLLNDGTDNQFGRIYTLDSGSSEPTYEVFPDEPFFPSYATIHTAKDAYKSVLSDVGCNLPLLDEHDQRIVRETLEGSYTYVGSETGKKGLIDNEADAGGYENYPEITIDLDEFDTDRDGLPNWWEEMFGLNPNSPEGDFSDSNADDDRDGYTNLEEYLHWMATPHYEVKTGETVEIDLTKYTRGFEKNPVYTVTKIDNGTAIVDGNILKITPEESFGGIFYVDFTVTDAEGSACTRNIGVKVGDRAVGVEPVSDTRQFAVNAYPNPVTDYLYVSTESTGDAKIQVMNAYGNSVLTETCNVSPNVACKLDVSFLPMGIYFLKIQQEGLSETIKFIKK</sequence>
<evidence type="ECO:0000313" key="6">
    <source>
        <dbReference type="Proteomes" id="UP000422221"/>
    </source>
</evidence>
<feature type="signal peptide" evidence="3">
    <location>
        <begin position="1"/>
        <end position="19"/>
    </location>
</feature>
<dbReference type="InterPro" id="IPR026444">
    <property type="entry name" value="Secre_tail"/>
</dbReference>
<evidence type="ECO:0000256" key="1">
    <source>
        <dbReference type="ARBA" id="ARBA00022723"/>
    </source>
</evidence>
<keyword evidence="2" id="KW-0325">Glycoprotein</keyword>
<dbReference type="RefSeq" id="WP_130057860.1">
    <property type="nucleotide sequence ID" value="NZ_JADNPJ010000001.1"/>
</dbReference>
<dbReference type="Gene3D" id="2.60.40.10">
    <property type="entry name" value="Immunoglobulins"/>
    <property type="match status" value="1"/>
</dbReference>
<accession>A0A7J4XPF6</accession>
<organism evidence="5 6">
    <name type="scientific">Bacteroides salyersiae</name>
    <dbReference type="NCBI Taxonomy" id="291644"/>
    <lineage>
        <taxon>Bacteria</taxon>
        <taxon>Pseudomonadati</taxon>
        <taxon>Bacteroidota</taxon>
        <taxon>Bacteroidia</taxon>
        <taxon>Bacteroidales</taxon>
        <taxon>Bacteroidaceae</taxon>
        <taxon>Bacteroides</taxon>
    </lineage>
</organism>
<evidence type="ECO:0000259" key="4">
    <source>
        <dbReference type="Pfam" id="PF18962"/>
    </source>
</evidence>
<dbReference type="Pfam" id="PF18962">
    <property type="entry name" value="Por_Secre_tail"/>
    <property type="match status" value="1"/>
</dbReference>
<keyword evidence="3" id="KW-0732">Signal</keyword>
<feature type="domain" description="Secretion system C-terminal sorting" evidence="4">
    <location>
        <begin position="851"/>
        <end position="922"/>
    </location>
</feature>
<evidence type="ECO:0000313" key="5">
    <source>
        <dbReference type="EMBL" id="KAA3770640.1"/>
    </source>
</evidence>
<dbReference type="InterPro" id="IPR012334">
    <property type="entry name" value="Pectin_lyas_fold"/>
</dbReference>
<dbReference type="PANTHER" id="PTHR42970:SF1">
    <property type="entry name" value="PECTATE LYASE C-RELATED"/>
    <property type="match status" value="1"/>
</dbReference>
<dbReference type="InterPro" id="IPR011050">
    <property type="entry name" value="Pectin_lyase_fold/virulence"/>
</dbReference>
<gene>
    <name evidence="5" type="ORF">F3F73_01435</name>
</gene>
<evidence type="ECO:0000256" key="2">
    <source>
        <dbReference type="ARBA" id="ARBA00023180"/>
    </source>
</evidence>
<reference evidence="5 6" key="1">
    <citation type="journal article" date="2019" name="Nat. Med.">
        <title>A library of human gut bacterial isolates paired with longitudinal multiomics data enables mechanistic microbiome research.</title>
        <authorList>
            <person name="Poyet M."/>
            <person name="Groussin M."/>
            <person name="Gibbons S.M."/>
            <person name="Avila-Pacheco J."/>
            <person name="Jiang X."/>
            <person name="Kearney S.M."/>
            <person name="Perrotta A.R."/>
            <person name="Berdy B."/>
            <person name="Zhao S."/>
            <person name="Lieberman T.D."/>
            <person name="Swanson P.K."/>
            <person name="Smith M."/>
            <person name="Roesemann S."/>
            <person name="Alexander J.E."/>
            <person name="Rich S.A."/>
            <person name="Livny J."/>
            <person name="Vlamakis H."/>
            <person name="Clish C."/>
            <person name="Bullock K."/>
            <person name="Deik A."/>
            <person name="Scott J."/>
            <person name="Pierce K.A."/>
            <person name="Xavier R.J."/>
            <person name="Alm E.J."/>
        </authorList>
    </citation>
    <scope>NUCLEOTIDE SEQUENCE [LARGE SCALE GENOMIC DNA]</scope>
    <source>
        <strain evidence="5 6">BIOML-A10</strain>
    </source>
</reference>